<dbReference type="Proteomes" id="UP000019184">
    <property type="component" value="Unassembled WGS sequence"/>
</dbReference>
<proteinExistence type="inferred from homology"/>
<evidence type="ECO:0000256" key="1">
    <source>
        <dbReference type="ARBA" id="ARBA00004167"/>
    </source>
</evidence>
<evidence type="ECO:0000256" key="7">
    <source>
        <dbReference type="SAM" id="Phobius"/>
    </source>
</evidence>
<dbReference type="SMART" id="SM00244">
    <property type="entry name" value="PHB"/>
    <property type="match status" value="1"/>
</dbReference>
<accession>A0A7U7J238</accession>
<keyword evidence="3 7" id="KW-0812">Transmembrane</keyword>
<dbReference type="GO" id="GO:0016020">
    <property type="term" value="C:membrane"/>
    <property type="evidence" value="ECO:0007669"/>
    <property type="project" value="UniProtKB-SubCell"/>
</dbReference>
<sequence>MAPLSPLPVSRNALLGIMAASVVLLAMSLFTVDETQTALRFQLGEIVEANYKPGLHWQWPLINNVRKFDRRLQTLDTEPERFLTAEKKNVIVDSFAMWRIEDALRFYTAVGGDPTQANVRLDQIVKDGLRSEFSKRTIQEVVSGDRDQIMETLSQLLKEQATQLGIASVDVRIKRIDLPADVSNSVFSRMKAERLRVAKDFRSRGGEAAERIRADADRQSTVLLAEAYRDAERQRGEGDAQATDIYAQAYGKNPDFYSFHRSLAAYRQSFGSKDDMLILQPDFQFFRYFNQAQ</sequence>
<evidence type="ECO:0000256" key="5">
    <source>
        <dbReference type="ARBA" id="ARBA00023136"/>
    </source>
</evidence>
<dbReference type="RefSeq" id="WP_051497349.1">
    <property type="nucleotide sequence ID" value="NZ_CBTK010000035.1"/>
</dbReference>
<dbReference type="OrthoDB" id="9812991at2"/>
<name>A0A7U7J238_9GAMM</name>
<reference evidence="9 10" key="1">
    <citation type="journal article" date="2014" name="ISME J.">
        <title>Candidatus Competibacter-lineage genomes retrieved from metagenomes reveal functional metabolic diversity.</title>
        <authorList>
            <person name="McIlroy S.J."/>
            <person name="Albertsen M."/>
            <person name="Andresen E.K."/>
            <person name="Saunders A.M."/>
            <person name="Kristiansen R."/>
            <person name="Stokholm-Bjerregaard M."/>
            <person name="Nielsen K.L."/>
            <person name="Nielsen P.H."/>
        </authorList>
    </citation>
    <scope>NUCLEOTIDE SEQUENCE [LARGE SCALE GENOMIC DNA]</scope>
    <source>
        <strain evidence="9 10">Run_B_J11</strain>
    </source>
</reference>
<feature type="transmembrane region" description="Helical" evidence="7">
    <location>
        <begin position="12"/>
        <end position="32"/>
    </location>
</feature>
<evidence type="ECO:0000256" key="6">
    <source>
        <dbReference type="PIRNR" id="PIRNR005651"/>
    </source>
</evidence>
<comment type="function">
    <text evidence="6">HflC and HflK could regulate a protease.</text>
</comment>
<organism evidence="9 10">
    <name type="scientific">Candidatus Contendobacter odensis Run_B_J11</name>
    <dbReference type="NCBI Taxonomy" id="1400861"/>
    <lineage>
        <taxon>Bacteria</taxon>
        <taxon>Pseudomonadati</taxon>
        <taxon>Pseudomonadota</taxon>
        <taxon>Gammaproteobacteria</taxon>
        <taxon>Candidatus Competibacteraceae</taxon>
        <taxon>Candidatus Contendibacter</taxon>
    </lineage>
</organism>
<dbReference type="InterPro" id="IPR001107">
    <property type="entry name" value="Band_7"/>
</dbReference>
<evidence type="ECO:0000259" key="8">
    <source>
        <dbReference type="SMART" id="SM00244"/>
    </source>
</evidence>
<evidence type="ECO:0000256" key="2">
    <source>
        <dbReference type="ARBA" id="ARBA00007862"/>
    </source>
</evidence>
<dbReference type="SUPFAM" id="SSF117892">
    <property type="entry name" value="Band 7/SPFH domain"/>
    <property type="match status" value="1"/>
</dbReference>
<dbReference type="PIRSF" id="PIRSF005651">
    <property type="entry name" value="HflC"/>
    <property type="match status" value="1"/>
</dbReference>
<protein>
    <recommendedName>
        <fullName evidence="6">Protein HflC</fullName>
    </recommendedName>
</protein>
<evidence type="ECO:0000256" key="3">
    <source>
        <dbReference type="ARBA" id="ARBA00022692"/>
    </source>
</evidence>
<comment type="subcellular location">
    <subcellularLocation>
        <location evidence="1">Membrane</location>
        <topology evidence="1">Single-pass membrane protein</topology>
    </subcellularLocation>
</comment>
<dbReference type="CDD" id="cd03405">
    <property type="entry name" value="SPFH_HflC"/>
    <property type="match status" value="1"/>
</dbReference>
<keyword evidence="4 7" id="KW-1133">Transmembrane helix</keyword>
<dbReference type="EMBL" id="CBTK010000035">
    <property type="protein sequence ID" value="CDH43701.1"/>
    <property type="molecule type" value="Genomic_DNA"/>
</dbReference>
<evidence type="ECO:0000256" key="4">
    <source>
        <dbReference type="ARBA" id="ARBA00022989"/>
    </source>
</evidence>
<gene>
    <name evidence="9" type="primary">hflC</name>
    <name evidence="9" type="ORF">BN874_130026</name>
</gene>
<dbReference type="NCBIfam" id="TIGR01932">
    <property type="entry name" value="hflC"/>
    <property type="match status" value="1"/>
</dbReference>
<comment type="caution">
    <text evidence="9">The sequence shown here is derived from an EMBL/GenBank/DDBJ whole genome shotgun (WGS) entry which is preliminary data.</text>
</comment>
<dbReference type="InterPro" id="IPR010200">
    <property type="entry name" value="HflC"/>
</dbReference>
<dbReference type="AlphaFoldDB" id="A0A7U7J238"/>
<feature type="domain" description="Band 7" evidence="8">
    <location>
        <begin position="27"/>
        <end position="190"/>
    </location>
</feature>
<dbReference type="Gene3D" id="3.30.479.30">
    <property type="entry name" value="Band 7 domain"/>
    <property type="match status" value="1"/>
</dbReference>
<evidence type="ECO:0000313" key="9">
    <source>
        <dbReference type="EMBL" id="CDH43701.1"/>
    </source>
</evidence>
<evidence type="ECO:0000313" key="10">
    <source>
        <dbReference type="Proteomes" id="UP000019184"/>
    </source>
</evidence>
<dbReference type="PANTHER" id="PTHR42911:SF1">
    <property type="entry name" value="MODULATOR OF FTSH PROTEASE HFLC"/>
    <property type="match status" value="1"/>
</dbReference>
<dbReference type="PANTHER" id="PTHR42911">
    <property type="entry name" value="MODULATOR OF FTSH PROTEASE HFLC"/>
    <property type="match status" value="1"/>
</dbReference>
<keyword evidence="10" id="KW-1185">Reference proteome</keyword>
<dbReference type="InterPro" id="IPR036013">
    <property type="entry name" value="Band_7/SPFH_dom_sf"/>
</dbReference>
<comment type="similarity">
    <text evidence="2 6">Belongs to the band 7/mec-2 family. HflC subfamily.</text>
</comment>
<keyword evidence="5 7" id="KW-0472">Membrane</keyword>
<dbReference type="Pfam" id="PF01145">
    <property type="entry name" value="Band_7"/>
    <property type="match status" value="1"/>
</dbReference>